<feature type="transmembrane region" description="Helical" evidence="2">
    <location>
        <begin position="171"/>
        <end position="189"/>
    </location>
</feature>
<feature type="region of interest" description="Disordered" evidence="1">
    <location>
        <begin position="785"/>
        <end position="889"/>
    </location>
</feature>
<gene>
    <name evidence="3" type="ORF">BSZ40_10555</name>
</gene>
<feature type="compositionally biased region" description="Basic and acidic residues" evidence="1">
    <location>
        <begin position="790"/>
        <end position="810"/>
    </location>
</feature>
<feature type="transmembrane region" description="Helical" evidence="2">
    <location>
        <begin position="227"/>
        <end position="245"/>
    </location>
</feature>
<dbReference type="RefSeq" id="WP_073826195.1">
    <property type="nucleotide sequence ID" value="NZ_MQVS01000014.1"/>
</dbReference>
<evidence type="ECO:0000256" key="1">
    <source>
        <dbReference type="SAM" id="MobiDB-lite"/>
    </source>
</evidence>
<dbReference type="Gene3D" id="3.30.565.10">
    <property type="entry name" value="Histidine kinase-like ATPase, C-terminal domain"/>
    <property type="match status" value="1"/>
</dbReference>
<comment type="caution">
    <text evidence="3">The sequence shown here is derived from an EMBL/GenBank/DDBJ whole genome shotgun (WGS) entry which is preliminary data.</text>
</comment>
<keyword evidence="4" id="KW-1185">Reference proteome</keyword>
<feature type="transmembrane region" description="Helical" evidence="2">
    <location>
        <begin position="621"/>
        <end position="643"/>
    </location>
</feature>
<keyword evidence="2" id="KW-0812">Transmembrane</keyword>
<feature type="transmembrane region" description="Helical" evidence="2">
    <location>
        <begin position="495"/>
        <end position="511"/>
    </location>
</feature>
<dbReference type="EMBL" id="MQVS01000014">
    <property type="protein sequence ID" value="OKL50864.1"/>
    <property type="molecule type" value="Genomic_DNA"/>
</dbReference>
<organism evidence="3 4">
    <name type="scientific">Buchananella hordeovulneris</name>
    <dbReference type="NCBI Taxonomy" id="52770"/>
    <lineage>
        <taxon>Bacteria</taxon>
        <taxon>Bacillati</taxon>
        <taxon>Actinomycetota</taxon>
        <taxon>Actinomycetes</taxon>
        <taxon>Actinomycetales</taxon>
        <taxon>Actinomycetaceae</taxon>
        <taxon>Buchananella</taxon>
    </lineage>
</organism>
<feature type="transmembrane region" description="Helical" evidence="2">
    <location>
        <begin position="86"/>
        <end position="106"/>
    </location>
</feature>
<dbReference type="AlphaFoldDB" id="A0A1Q5PTH7"/>
<evidence type="ECO:0000256" key="2">
    <source>
        <dbReference type="SAM" id="Phobius"/>
    </source>
</evidence>
<dbReference type="InParanoid" id="A0A1Q5PTH7"/>
<feature type="transmembrane region" description="Helical" evidence="2">
    <location>
        <begin position="196"/>
        <end position="215"/>
    </location>
</feature>
<dbReference type="Proteomes" id="UP000185612">
    <property type="component" value="Unassembled WGS sequence"/>
</dbReference>
<keyword evidence="2" id="KW-0472">Membrane</keyword>
<name>A0A1Q5PTH7_9ACTO</name>
<evidence type="ECO:0000313" key="4">
    <source>
        <dbReference type="Proteomes" id="UP000185612"/>
    </source>
</evidence>
<keyword evidence="2" id="KW-1133">Transmembrane helix</keyword>
<proteinExistence type="predicted"/>
<dbReference type="SUPFAM" id="SSF55874">
    <property type="entry name" value="ATPase domain of HSP90 chaperone/DNA topoisomerase II/histidine kinase"/>
    <property type="match status" value="1"/>
</dbReference>
<accession>A0A1Q5PTH7</accession>
<evidence type="ECO:0000313" key="3">
    <source>
        <dbReference type="EMBL" id="OKL50864.1"/>
    </source>
</evidence>
<sequence>MVAPHTAPSRRPPPRLTAQAGPSSAEKHSPGAPAESLFARIVRVDGPAATYQAIALLACGGLGLLYLLLVLPGWAASIRALPPPLAWPMLACYLAAPLALLFACLAGGARPRRDRSCGCRRSRRWCARAAVRHGKQGAWLAIGLYFAAFLPAVIVTATGHTDLLRPSAAHLGNLFVFAGATLPATYLVAATRWRPLTVVLGLCIAAHAYLALRLTDASPLTLPVDLLFWYGWALPQGIVAWWFLTEGRVTDRARRRSQRARLALAQWAQRVRQRRGMQAAVHDHVVSVLRAGAWGLAGSLPELPALARRGLTVLERGAEDWAGPTSSRQLLDQLAARVELDAALRGGITFTHLSAAERQLPAGVGHALREAALEALRNIARHARPLAGGQWGSVRVETEAGVWVEITDFGPGFDPQRLGVDRAGVRGSILARVQALPGGSAEVTSAPGLRTRVTLSWRPPAPADGDDDVLRDLGQAGGAGRPGWWARLGGPRGRAWLTALTLAATLARVLGDLPEYDRPWRPLGAWAAMAVGIVLVFVPEVWASARGRAAVVLGCYGLAVWGVSVGASGPAGSHFVSVELLGAWLLVGTGLRRWQAGLAVYGLGEAWLWVSAALGNIGAHWVFVSGAYKLAGLVVVSVGAVLVGRTRRATRRACQAADDLAARAQLAAARSAVFDSELADVAGACRRLLLQLAAGQAGADLQAECRAVEAQVRDHLTGGHLARVPALREAVTAARAAGVEVVLLDHSGADGEFVEDVLALFPDGWVRAAGQAGYWVRTAVDAAGTQRAAGGERERRVGDRGERGVADRGGRAVVRARRLAGRPGAGGGTGDRSVATGHVSAHGRCGPGHRAPGASDGGGERGQCAAGARRRSRSVGRGARTGRCGQSLN</sequence>
<feature type="transmembrane region" description="Helical" evidence="2">
    <location>
        <begin position="138"/>
        <end position="159"/>
    </location>
</feature>
<reference evidence="4" key="1">
    <citation type="submission" date="2016-12" db="EMBL/GenBank/DDBJ databases">
        <authorList>
            <person name="Meng X."/>
        </authorList>
    </citation>
    <scope>NUCLEOTIDE SEQUENCE [LARGE SCALE GENOMIC DNA]</scope>
    <source>
        <strain evidence="4">DSM 20732</strain>
    </source>
</reference>
<feature type="transmembrane region" description="Helical" evidence="2">
    <location>
        <begin position="549"/>
        <end position="567"/>
    </location>
</feature>
<protein>
    <recommendedName>
        <fullName evidence="5">Histidine kinase/HSP90-like ATPase domain-containing protein</fullName>
    </recommendedName>
</protein>
<dbReference type="STRING" id="52770.BSZ40_10555"/>
<evidence type="ECO:0008006" key="5">
    <source>
        <dbReference type="Google" id="ProtNLM"/>
    </source>
</evidence>
<feature type="region of interest" description="Disordered" evidence="1">
    <location>
        <begin position="1"/>
        <end position="32"/>
    </location>
</feature>
<dbReference type="OrthoDB" id="144293at2"/>
<feature type="transmembrane region" description="Helical" evidence="2">
    <location>
        <begin position="53"/>
        <end position="74"/>
    </location>
</feature>
<dbReference type="InterPro" id="IPR036890">
    <property type="entry name" value="HATPase_C_sf"/>
</dbReference>
<feature type="transmembrane region" description="Helical" evidence="2">
    <location>
        <begin position="523"/>
        <end position="542"/>
    </location>
</feature>